<keyword evidence="3" id="KW-1185">Reference proteome</keyword>
<dbReference type="AlphaFoldDB" id="A0A6H5HED4"/>
<evidence type="ECO:0000256" key="1">
    <source>
        <dbReference type="SAM" id="MobiDB-lite"/>
    </source>
</evidence>
<organism evidence="2 3">
    <name type="scientific">Nesidiocoris tenuis</name>
    <dbReference type="NCBI Taxonomy" id="355587"/>
    <lineage>
        <taxon>Eukaryota</taxon>
        <taxon>Metazoa</taxon>
        <taxon>Ecdysozoa</taxon>
        <taxon>Arthropoda</taxon>
        <taxon>Hexapoda</taxon>
        <taxon>Insecta</taxon>
        <taxon>Pterygota</taxon>
        <taxon>Neoptera</taxon>
        <taxon>Paraneoptera</taxon>
        <taxon>Hemiptera</taxon>
        <taxon>Heteroptera</taxon>
        <taxon>Panheteroptera</taxon>
        <taxon>Cimicomorpha</taxon>
        <taxon>Miridae</taxon>
        <taxon>Dicyphina</taxon>
        <taxon>Nesidiocoris</taxon>
    </lineage>
</organism>
<feature type="non-terminal residue" evidence="2">
    <location>
        <position position="323"/>
    </location>
</feature>
<evidence type="ECO:0000313" key="2">
    <source>
        <dbReference type="EMBL" id="CAB0014906.1"/>
    </source>
</evidence>
<protein>
    <submittedName>
        <fullName evidence="2">Uncharacterized protein</fullName>
    </submittedName>
</protein>
<dbReference type="EMBL" id="CADCXU010028241">
    <property type="protein sequence ID" value="CAB0014906.1"/>
    <property type="molecule type" value="Genomic_DNA"/>
</dbReference>
<feature type="compositionally biased region" description="Basic residues" evidence="1">
    <location>
        <begin position="169"/>
        <end position="180"/>
    </location>
</feature>
<feature type="region of interest" description="Disordered" evidence="1">
    <location>
        <begin position="162"/>
        <end position="181"/>
    </location>
</feature>
<gene>
    <name evidence="2" type="ORF">NTEN_LOCUS19307</name>
</gene>
<dbReference type="Proteomes" id="UP000479000">
    <property type="component" value="Unassembled WGS sequence"/>
</dbReference>
<evidence type="ECO:0000313" key="3">
    <source>
        <dbReference type="Proteomes" id="UP000479000"/>
    </source>
</evidence>
<accession>A0A6H5HED4</accession>
<name>A0A6H5HED4_9HEMI</name>
<sequence>MTMKQWQPGGYIRGRHCSLRTAPPIVPERILVVKSTGRDSNVNLAAIADESGDISAVRRHRSRRWNSLLPKRHGICHLTQHLANFPSCKRFRYIHVKVKAPPAVRLWRAVADLVRAASSHRHTVEGILYHEKLSYTTTNMSLTRLLQVLQSVAVAPMVNQARNREKYSKNSKPRRHLVHRQLRESGSSSCRAFFEIKGLFVEAGVPQYHRVQVWIKKTERQQSRPVRENQQSNLPLPAVCACLAAVADVSDCRTFRADGTAEAAVRRANRRAGRRRVDCRIAYREDRSFCGHSNEWKTIFVALVVFELLRISSDRPTGLSRLK</sequence>
<reference evidence="2 3" key="1">
    <citation type="submission" date="2020-02" db="EMBL/GenBank/DDBJ databases">
        <authorList>
            <person name="Ferguson B K."/>
        </authorList>
    </citation>
    <scope>NUCLEOTIDE SEQUENCE [LARGE SCALE GENOMIC DNA]</scope>
</reference>
<proteinExistence type="predicted"/>